<dbReference type="eggNOG" id="COG3177">
    <property type="taxonomic scope" value="Bacteria"/>
</dbReference>
<dbReference type="AlphaFoldDB" id="B0NF84"/>
<dbReference type="STRING" id="411468.CLOSCI_02126"/>
<dbReference type="HOGENOM" id="CLU_178120_1_0_9"/>
<reference evidence="1 2" key="1">
    <citation type="journal article" date="2019" name="Appl. Environ. Microbiol.">
        <title>Clostridium scindens ATCC 35704: integration of nutritional requirements, the complete genome sequence, and global transcriptional responses to bile acids.</title>
        <authorList>
            <person name="Devendran S."/>
            <person name="Shrestha R."/>
            <person name="Alves J.M.P."/>
            <person name="Wolf P.G."/>
            <person name="Ly L."/>
            <person name="Hernandez A.G."/>
            <person name="Mendez-Garcia C."/>
            <person name="Inboden A."/>
            <person name="Wiley J."/>
            <person name="Paul O."/>
            <person name="Allen A."/>
            <person name="Springer E."/>
            <person name="Wright C.L."/>
            <person name="Fields C.J."/>
            <person name="Daniel S.L."/>
            <person name="Ridlon J.M."/>
        </authorList>
    </citation>
    <scope>NUCLEOTIDE SEQUENCE [LARGE SCALE GENOMIC DNA]</scope>
    <source>
        <strain evidence="1 2">ATCC 35704</strain>
    </source>
</reference>
<dbReference type="Proteomes" id="UP000289664">
    <property type="component" value="Chromosome"/>
</dbReference>
<dbReference type="RefSeq" id="WP_004605412.1">
    <property type="nucleotide sequence ID" value="NZ_CP036170.1"/>
</dbReference>
<evidence type="ECO:0000313" key="2">
    <source>
        <dbReference type="Proteomes" id="UP000289664"/>
    </source>
</evidence>
<accession>B0NF84</accession>
<proteinExistence type="predicted"/>
<organism evidence="1 2">
    <name type="scientific">Clostridium scindens (strain ATCC 35704 / DSM 5676 / VPI 13733 / 19)</name>
    <dbReference type="NCBI Taxonomy" id="411468"/>
    <lineage>
        <taxon>Bacteria</taxon>
        <taxon>Bacillati</taxon>
        <taxon>Bacillota</taxon>
        <taxon>Clostridia</taxon>
        <taxon>Lachnospirales</taxon>
        <taxon>Lachnospiraceae</taxon>
    </lineage>
</organism>
<dbReference type="GeneID" id="62697862"/>
<keyword evidence="2" id="KW-1185">Reference proteome</keyword>
<dbReference type="KEGG" id="csci:HDCHBGLK_03691"/>
<protein>
    <submittedName>
        <fullName evidence="1">Uncharacterized protein</fullName>
    </submittedName>
</protein>
<name>B0NF84_CLOS5</name>
<evidence type="ECO:0000313" key="1">
    <source>
        <dbReference type="EMBL" id="QBF76274.1"/>
    </source>
</evidence>
<dbReference type="EMBL" id="CP036170">
    <property type="protein sequence ID" value="QBF76274.1"/>
    <property type="molecule type" value="Genomic_DNA"/>
</dbReference>
<gene>
    <name evidence="1" type="ORF">HDCHBGLK_03691</name>
</gene>
<sequence length="66" mass="7558">MYMTVKQATEKWGVSDRRVRILCSEGKISGVTHEGRSWKISVDAKKPEDDRYKTAESLLAAIDRKM</sequence>